<dbReference type="FunFam" id="3.40.50.300:FF:000997">
    <property type="entry name" value="Multidrug resistance-associated protein 1"/>
    <property type="match status" value="1"/>
</dbReference>
<keyword evidence="4 11" id="KW-0812">Transmembrane</keyword>
<dbReference type="InterPro" id="IPR003593">
    <property type="entry name" value="AAA+_ATPase"/>
</dbReference>
<dbReference type="Gene3D" id="1.20.1560.10">
    <property type="entry name" value="ABC transporter type 1, transmembrane domain"/>
    <property type="match status" value="2"/>
</dbReference>
<feature type="domain" description="ABC transporter" evidence="12">
    <location>
        <begin position="731"/>
        <end position="968"/>
    </location>
</feature>
<evidence type="ECO:0000313" key="15">
    <source>
        <dbReference type="Proteomes" id="UP000241890"/>
    </source>
</evidence>
<dbReference type="SUPFAM" id="SSF52540">
    <property type="entry name" value="P-loop containing nucleoside triphosphate hydrolases"/>
    <property type="match status" value="2"/>
</dbReference>
<keyword evidence="15" id="KW-1185">Reference proteome</keyword>
<feature type="compositionally biased region" description="Low complexity" evidence="10">
    <location>
        <begin position="367"/>
        <end position="378"/>
    </location>
</feature>
<sequence>MYCGADARTGAVVDPEGDGVSLCYRSLIYLGLPVLVALGGFCFGQVVESKLRKKKTMFPLGLALRNLGLVDAFRVIVFLAVGILPLAAFAHESSTWKDTHEYVSWAPFRIIDLIVLGAIPWALLAPTWIVHEVRRGSEEWVWLRVYVIFELIGEALRLWSQLRNAEEDFPQEDRRHFVTSVDIALLALKITAAFAMVCFNRDWRSLRHKLRASAAQEGLHASLLQVNDESFMSDDLDADHGAAGAQSASAGVLPDESGSTTSRLKRTPEQYAGLLSRLTFFWMENLMHKGYERPLEQTDFYRLLKVDDAQVLGRDFTEAFDKAKASDDRQRAEADRRKQENAQVQQMDDSGQEYSRLEGEENDQTNGEASASTGADASGGEKKKKVDESKTGNLKTMLWGLHNSGTLRPFYEAAFFKFIYDTLIFVGPQLLKRMIQYLQSQDEPVETGYIFAGLIFLNSATQTFTLHVYFHRVFRTGMRVRSALLTSIYRKALRLTPSARQQRTTGEVVNLMSTDCTRLNGLFPYLHVTWSSPYQVTLAMFFLWQEVRWAALVAVAVVFCIMTPLTTLVTRKIRSIQAELMKVKDERIRRTGEVITSMKVIKLYGWERTFRHMIQGARDDELKLLKRYVMWRAIARMLWSGTSVVVTLATFAAYVALGGVLDAATTFTSLSLLSALRFPLAVLPNILTSAVEASVSLRRIASFLYSKEINFAALDDMRRNPDMPEDAAIQVRHGNFFWDDTRRAQALRNINFTVPAGNICFLTGEVGSGKSALLNAIVGELQPGLADPTEGGLPSVGLRGSLAYASQNPWIQNATMRENILFGSPYDREWYNHVVFACSLTSDFEQLADGDATEIGERGINLSGGQKARVALARAVYSRADILLLETCFEAVDEHVGAFLWKNCFQGILREPNPTTGRKRTVLIVTHALKFAKLADQILVMKQGRIVEQGRASEITQNESSELARLMVRTEQIRAKSVDKDEEESEETTTAPGEAKGEAQLSDEQRIQRKKSSFTKSQKDKKGNLTGQEDRSVGRVSWDVYGQYVTAIGGCLVSLTVVFAFTLRTLLDVGTSAWLAYWSSKAKSSSHNGGAPASNGSLVYGTGMHRLLGDASGHVLDTVGMAGFAALETSSLYEDANESAFSLLGSGKDEGQNTGFYLGIYALLSILSISFVGLVTVYMALVALHASRSMHEGLVTSVCRAPMSFFDTTPIGRILNRFSKDIYAIDEALPDSLFSFLSTTFTVLGTFGTIAVVVPEFLAIVPFMLIAYFYVQRYYIASSRELKRWDAVLRSPIYSHFSESLDGSTTIRAYGVMRRFVRQNQVQLDAQVGAYYLSIAANRWLAVRLEYIGNILVLACALCLVAFGGAINPAFAGLCLSYSLQVTQSLNWTVRMSVELENNVVSVERINEYKNVKPEAPELDEDMPVKPQIEDKWPSRGEIVFDDVWTRYRPGLDYVLRGISIRIKPGSKQGVVGRTGGGKSTLFLQLLRLLEPAKGRILIDGVDIATIGLERLRTNIAIIPQDPIMFAGTLRDNLDPDHKYSNKDIWNALDITQLKGHIEGLLDEARKQAEENDKPIPDTPLEVMLSEGGSNFSFGQRQLIGVARAILRKCRILLMDEASSGLDASTDTILQQTIRTEFAQTTTITVAHRLQTIMDSDQILVMSGGQIVEQAPPDDLLRNPESVFTKLVEEMRRKQS</sequence>
<accession>A0A2R5GE66</accession>
<dbReference type="GO" id="GO:0000323">
    <property type="term" value="C:lytic vacuole"/>
    <property type="evidence" value="ECO:0007669"/>
    <property type="project" value="UniProtKB-ARBA"/>
</dbReference>
<evidence type="ECO:0000256" key="10">
    <source>
        <dbReference type="SAM" id="MobiDB-lite"/>
    </source>
</evidence>
<feature type="domain" description="ABC transporter" evidence="12">
    <location>
        <begin position="1439"/>
        <end position="1689"/>
    </location>
</feature>
<feature type="transmembrane region" description="Helical" evidence="11">
    <location>
        <begin position="179"/>
        <end position="199"/>
    </location>
</feature>
<dbReference type="InterPro" id="IPR003439">
    <property type="entry name" value="ABC_transporter-like_ATP-bd"/>
</dbReference>
<dbReference type="GO" id="GO:0005774">
    <property type="term" value="C:vacuolar membrane"/>
    <property type="evidence" value="ECO:0007669"/>
    <property type="project" value="UniProtKB-SubCell"/>
</dbReference>
<dbReference type="Proteomes" id="UP000241890">
    <property type="component" value="Unassembled WGS sequence"/>
</dbReference>
<dbReference type="GO" id="GO:0140359">
    <property type="term" value="F:ABC-type transporter activity"/>
    <property type="evidence" value="ECO:0007669"/>
    <property type="project" value="InterPro"/>
</dbReference>
<keyword evidence="9 11" id="KW-0472">Membrane</keyword>
<dbReference type="FunFam" id="3.40.50.300:FF:000838">
    <property type="entry name" value="ABC multidrug transporter (Eurofung)"/>
    <property type="match status" value="1"/>
</dbReference>
<keyword evidence="2" id="KW-0813">Transport</keyword>
<keyword evidence="3" id="KW-0926">Vacuole</keyword>
<comment type="caution">
    <text evidence="14">The sequence shown here is derived from an EMBL/GenBank/DDBJ whole genome shotgun (WGS) entry which is preliminary data.</text>
</comment>
<name>A0A2R5GE66_9STRA</name>
<dbReference type="CDD" id="cd18603">
    <property type="entry name" value="ABC_6TM_MRP1_2_3_6_D2_like"/>
    <property type="match status" value="1"/>
</dbReference>
<keyword evidence="8 11" id="KW-1133">Transmembrane helix</keyword>
<feature type="transmembrane region" description="Helical" evidence="11">
    <location>
        <begin position="410"/>
        <end position="428"/>
    </location>
</feature>
<feature type="domain" description="ABC transmembrane type-1" evidence="13">
    <location>
        <begin position="1145"/>
        <end position="1398"/>
    </location>
</feature>
<dbReference type="InterPro" id="IPR036640">
    <property type="entry name" value="ABC1_TM_sf"/>
</dbReference>
<gene>
    <name evidence="14" type="ORF">FCC1311_042612</name>
</gene>
<dbReference type="Gene3D" id="3.40.50.300">
    <property type="entry name" value="P-loop containing nucleotide triphosphate hydrolases"/>
    <property type="match status" value="2"/>
</dbReference>
<feature type="transmembrane region" description="Helical" evidence="11">
    <location>
        <begin position="27"/>
        <end position="47"/>
    </location>
</feature>
<dbReference type="PROSITE" id="PS50929">
    <property type="entry name" value="ABC_TM1F"/>
    <property type="match status" value="2"/>
</dbReference>
<feature type="transmembrane region" description="Helical" evidence="11">
    <location>
        <begin position="68"/>
        <end position="90"/>
    </location>
</feature>
<feature type="transmembrane region" description="Helical" evidence="11">
    <location>
        <begin position="1257"/>
        <end position="1276"/>
    </location>
</feature>
<feature type="transmembrane region" description="Helical" evidence="11">
    <location>
        <begin position="141"/>
        <end position="159"/>
    </location>
</feature>
<reference evidence="14 15" key="1">
    <citation type="submission" date="2017-12" db="EMBL/GenBank/DDBJ databases">
        <title>Sequencing, de novo assembly and annotation of complete genome of a new Thraustochytrid species, strain FCC1311.</title>
        <authorList>
            <person name="Sedici K."/>
            <person name="Godart F."/>
            <person name="Aiese Cigliano R."/>
            <person name="Sanseverino W."/>
            <person name="Barakat M."/>
            <person name="Ortet P."/>
            <person name="Marechal E."/>
            <person name="Cagnac O."/>
            <person name="Amato A."/>
        </authorList>
    </citation>
    <scope>NUCLEOTIDE SEQUENCE [LARGE SCALE GENOMIC DNA]</scope>
</reference>
<evidence type="ECO:0000256" key="4">
    <source>
        <dbReference type="ARBA" id="ARBA00022692"/>
    </source>
</evidence>
<feature type="transmembrane region" description="Helical" evidence="11">
    <location>
        <begin position="110"/>
        <end position="129"/>
    </location>
</feature>
<feature type="region of interest" description="Disordered" evidence="10">
    <location>
        <begin position="241"/>
        <end position="265"/>
    </location>
</feature>
<evidence type="ECO:0000256" key="5">
    <source>
        <dbReference type="ARBA" id="ARBA00022737"/>
    </source>
</evidence>
<dbReference type="GO" id="GO:0016887">
    <property type="term" value="F:ATP hydrolysis activity"/>
    <property type="evidence" value="ECO:0007669"/>
    <property type="project" value="InterPro"/>
</dbReference>
<feature type="compositionally biased region" description="Polar residues" evidence="10">
    <location>
        <begin position="341"/>
        <end position="353"/>
    </location>
</feature>
<dbReference type="CDD" id="cd03250">
    <property type="entry name" value="ABCC_MRP_domain1"/>
    <property type="match status" value="1"/>
</dbReference>
<evidence type="ECO:0000256" key="1">
    <source>
        <dbReference type="ARBA" id="ARBA00004128"/>
    </source>
</evidence>
<dbReference type="InterPro" id="IPR027417">
    <property type="entry name" value="P-loop_NTPase"/>
</dbReference>
<dbReference type="CDD" id="cd03244">
    <property type="entry name" value="ABCC_MRP_domain2"/>
    <property type="match status" value="1"/>
</dbReference>
<evidence type="ECO:0000313" key="14">
    <source>
        <dbReference type="EMBL" id="GBG28038.1"/>
    </source>
</evidence>
<evidence type="ECO:0000256" key="2">
    <source>
        <dbReference type="ARBA" id="ARBA00022448"/>
    </source>
</evidence>
<feature type="transmembrane region" description="Helical" evidence="11">
    <location>
        <begin position="1156"/>
        <end position="1181"/>
    </location>
</feature>
<feature type="compositionally biased region" description="Basic and acidic residues" evidence="10">
    <location>
        <begin position="322"/>
        <end position="340"/>
    </location>
</feature>
<evidence type="ECO:0000256" key="9">
    <source>
        <dbReference type="ARBA" id="ARBA00023136"/>
    </source>
</evidence>
<evidence type="ECO:0000259" key="13">
    <source>
        <dbReference type="PROSITE" id="PS50929"/>
    </source>
</evidence>
<dbReference type="PANTHER" id="PTHR24223">
    <property type="entry name" value="ATP-BINDING CASSETTE SUB-FAMILY C"/>
    <property type="match status" value="1"/>
</dbReference>
<dbReference type="InterPro" id="IPR017871">
    <property type="entry name" value="ABC_transporter-like_CS"/>
</dbReference>
<evidence type="ECO:0000256" key="6">
    <source>
        <dbReference type="ARBA" id="ARBA00022741"/>
    </source>
</evidence>
<organism evidence="14 15">
    <name type="scientific">Hondaea fermentalgiana</name>
    <dbReference type="NCBI Taxonomy" id="2315210"/>
    <lineage>
        <taxon>Eukaryota</taxon>
        <taxon>Sar</taxon>
        <taxon>Stramenopiles</taxon>
        <taxon>Bigyra</taxon>
        <taxon>Labyrinthulomycetes</taxon>
        <taxon>Thraustochytrida</taxon>
        <taxon>Thraustochytriidae</taxon>
        <taxon>Hondaea</taxon>
    </lineage>
</organism>
<feature type="compositionally biased region" description="Low complexity" evidence="10">
    <location>
        <begin position="241"/>
        <end position="251"/>
    </location>
</feature>
<evidence type="ECO:0000259" key="12">
    <source>
        <dbReference type="PROSITE" id="PS50893"/>
    </source>
</evidence>
<dbReference type="Pfam" id="PF00664">
    <property type="entry name" value="ABC_membrane"/>
    <property type="match status" value="2"/>
</dbReference>
<feature type="region of interest" description="Disordered" evidence="10">
    <location>
        <begin position="974"/>
        <end position="1029"/>
    </location>
</feature>
<dbReference type="FunFam" id="1.20.1560.10:FF:000020">
    <property type="entry name" value="ABC metal ion transporter"/>
    <property type="match status" value="1"/>
</dbReference>
<dbReference type="PROSITE" id="PS50893">
    <property type="entry name" value="ABC_TRANSPORTER_2"/>
    <property type="match status" value="2"/>
</dbReference>
<feature type="compositionally biased region" description="Basic and acidic residues" evidence="10">
    <location>
        <begin position="1017"/>
        <end position="1029"/>
    </location>
</feature>
<dbReference type="GO" id="GO:0005524">
    <property type="term" value="F:ATP binding"/>
    <property type="evidence" value="ECO:0007669"/>
    <property type="project" value="UniProtKB-KW"/>
</dbReference>
<dbReference type="FunCoup" id="A0A2R5GE66">
    <property type="interactions" value="2"/>
</dbReference>
<evidence type="ECO:0000256" key="11">
    <source>
        <dbReference type="SAM" id="Phobius"/>
    </source>
</evidence>
<feature type="transmembrane region" description="Helical" evidence="11">
    <location>
        <begin position="676"/>
        <end position="697"/>
    </location>
</feature>
<feature type="transmembrane region" description="Helical" evidence="11">
    <location>
        <begin position="549"/>
        <end position="569"/>
    </location>
</feature>
<dbReference type="PROSITE" id="PS00211">
    <property type="entry name" value="ABC_TRANSPORTER_1"/>
    <property type="match status" value="2"/>
</dbReference>
<feature type="transmembrane region" description="Helical" evidence="11">
    <location>
        <begin position="633"/>
        <end position="656"/>
    </location>
</feature>
<dbReference type="CDD" id="cd18595">
    <property type="entry name" value="ABC_6TM_MRP1_2_3_6_D1_like"/>
    <property type="match status" value="1"/>
</dbReference>
<dbReference type="InterPro" id="IPR011527">
    <property type="entry name" value="ABC1_TM_dom"/>
</dbReference>
<evidence type="ECO:0000256" key="8">
    <source>
        <dbReference type="ARBA" id="ARBA00022989"/>
    </source>
</evidence>
<dbReference type="InterPro" id="IPR050173">
    <property type="entry name" value="ABC_transporter_C-like"/>
</dbReference>
<evidence type="ECO:0000256" key="3">
    <source>
        <dbReference type="ARBA" id="ARBA00022554"/>
    </source>
</evidence>
<dbReference type="SMART" id="SM00382">
    <property type="entry name" value="AAA"/>
    <property type="match status" value="2"/>
</dbReference>
<feature type="transmembrane region" description="Helical" evidence="11">
    <location>
        <begin position="448"/>
        <end position="470"/>
    </location>
</feature>
<dbReference type="Pfam" id="PF00005">
    <property type="entry name" value="ABC_tran"/>
    <property type="match status" value="2"/>
</dbReference>
<dbReference type="InParanoid" id="A0A2R5GE66"/>
<dbReference type="OrthoDB" id="6500128at2759"/>
<protein>
    <submittedName>
        <fullName evidence="14">ATP-binding cassette transporter abc3</fullName>
    </submittedName>
</protein>
<feature type="transmembrane region" description="Helical" evidence="11">
    <location>
        <begin position="1041"/>
        <end position="1063"/>
    </location>
</feature>
<feature type="compositionally biased region" description="Basic and acidic residues" evidence="10">
    <location>
        <begin position="379"/>
        <end position="388"/>
    </location>
</feature>
<dbReference type="PANTHER" id="PTHR24223:SF443">
    <property type="entry name" value="MULTIDRUG-RESISTANCE LIKE PROTEIN 1, ISOFORM I"/>
    <property type="match status" value="1"/>
</dbReference>
<keyword evidence="7 14" id="KW-0067">ATP-binding</keyword>
<feature type="region of interest" description="Disordered" evidence="10">
    <location>
        <begin position="322"/>
        <end position="388"/>
    </location>
</feature>
<dbReference type="EMBL" id="BEYU01000038">
    <property type="protein sequence ID" value="GBG28038.1"/>
    <property type="molecule type" value="Genomic_DNA"/>
</dbReference>
<feature type="transmembrane region" description="Helical" evidence="11">
    <location>
        <begin position="1347"/>
        <end position="1367"/>
    </location>
</feature>
<proteinExistence type="predicted"/>
<dbReference type="SUPFAM" id="SSF90123">
    <property type="entry name" value="ABC transporter transmembrane region"/>
    <property type="match status" value="2"/>
</dbReference>
<comment type="subcellular location">
    <subcellularLocation>
        <location evidence="1">Vacuole membrane</location>
        <topology evidence="1">Multi-pass membrane protein</topology>
    </subcellularLocation>
</comment>
<evidence type="ECO:0000256" key="7">
    <source>
        <dbReference type="ARBA" id="ARBA00022840"/>
    </source>
</evidence>
<keyword evidence="6" id="KW-0547">Nucleotide-binding</keyword>
<feature type="transmembrane region" description="Helical" evidence="11">
    <location>
        <begin position="1233"/>
        <end position="1251"/>
    </location>
</feature>
<feature type="domain" description="ABC transmembrane type-1" evidence="13">
    <location>
        <begin position="413"/>
        <end position="692"/>
    </location>
</feature>
<feature type="transmembrane region" description="Helical" evidence="11">
    <location>
        <begin position="522"/>
        <end position="543"/>
    </location>
</feature>
<keyword evidence="5" id="KW-0677">Repeat</keyword>